<keyword evidence="1" id="KW-1015">Disulfide bond</keyword>
<proteinExistence type="predicted"/>
<feature type="signal peptide" evidence="2">
    <location>
        <begin position="1"/>
        <end position="18"/>
    </location>
</feature>
<dbReference type="PROSITE" id="PS50015">
    <property type="entry name" value="SAP_B"/>
    <property type="match status" value="1"/>
</dbReference>
<dbReference type="Proteomes" id="UP001176961">
    <property type="component" value="Unassembled WGS sequence"/>
</dbReference>
<accession>A0AA36GQ38</accession>
<dbReference type="Gene3D" id="1.10.225.10">
    <property type="entry name" value="Saposin-like"/>
    <property type="match status" value="1"/>
</dbReference>
<dbReference type="AlphaFoldDB" id="A0AA36GQ38"/>
<evidence type="ECO:0000313" key="4">
    <source>
        <dbReference type="EMBL" id="CAJ0596252.1"/>
    </source>
</evidence>
<dbReference type="EMBL" id="CATQJL010000112">
    <property type="protein sequence ID" value="CAJ0596252.1"/>
    <property type="molecule type" value="Genomic_DNA"/>
</dbReference>
<dbReference type="InterPro" id="IPR008139">
    <property type="entry name" value="SaposinB_dom"/>
</dbReference>
<name>A0AA36GQ38_CYLNA</name>
<evidence type="ECO:0000259" key="3">
    <source>
        <dbReference type="PROSITE" id="PS50015"/>
    </source>
</evidence>
<protein>
    <recommendedName>
        <fullName evidence="3">Saposin B-type domain-containing protein</fullName>
    </recommendedName>
</protein>
<evidence type="ECO:0000313" key="5">
    <source>
        <dbReference type="Proteomes" id="UP001176961"/>
    </source>
</evidence>
<organism evidence="4 5">
    <name type="scientific">Cylicocyclus nassatus</name>
    <name type="common">Nematode worm</name>
    <dbReference type="NCBI Taxonomy" id="53992"/>
    <lineage>
        <taxon>Eukaryota</taxon>
        <taxon>Metazoa</taxon>
        <taxon>Ecdysozoa</taxon>
        <taxon>Nematoda</taxon>
        <taxon>Chromadorea</taxon>
        <taxon>Rhabditida</taxon>
        <taxon>Rhabditina</taxon>
        <taxon>Rhabditomorpha</taxon>
        <taxon>Strongyloidea</taxon>
        <taxon>Strongylidae</taxon>
        <taxon>Cylicocyclus</taxon>
    </lineage>
</organism>
<gene>
    <name evidence="4" type="ORF">CYNAS_LOCUS8235</name>
</gene>
<comment type="caution">
    <text evidence="4">The sequence shown here is derived from an EMBL/GenBank/DDBJ whole genome shotgun (WGS) entry which is preliminary data.</text>
</comment>
<dbReference type="SUPFAM" id="SSF47862">
    <property type="entry name" value="Saposin"/>
    <property type="match status" value="1"/>
</dbReference>
<reference evidence="4" key="1">
    <citation type="submission" date="2023-07" db="EMBL/GenBank/DDBJ databases">
        <authorList>
            <consortium name="CYATHOMIX"/>
        </authorList>
    </citation>
    <scope>NUCLEOTIDE SEQUENCE</scope>
    <source>
        <strain evidence="4">N/A</strain>
    </source>
</reference>
<keyword evidence="5" id="KW-1185">Reference proteome</keyword>
<sequence length="213" mass="24120">MQSLSILVVLTILGIAIAQQNPMMCSFCVTIVGNAQDSFGPTIVNATDLELLRYFREECPRCAIKSAMMAAECEYLVSYHPLMLFRDLREQKEALEIHLDYSQELAVMETIFLPILLLLFAGSLAVQKAHLDGPYCHMCEVILNDVRGDFNYNFTNVTPQQLLDKLYYECDQNLAGPACMQCHRIARNNLVLIYNDLQAGKGAYFICQQLQMC</sequence>
<keyword evidence="2" id="KW-0732">Signal</keyword>
<evidence type="ECO:0000256" key="1">
    <source>
        <dbReference type="ARBA" id="ARBA00023157"/>
    </source>
</evidence>
<evidence type="ECO:0000256" key="2">
    <source>
        <dbReference type="SAM" id="SignalP"/>
    </source>
</evidence>
<feature type="domain" description="Saposin B-type" evidence="3">
    <location>
        <begin position="132"/>
        <end position="213"/>
    </location>
</feature>
<feature type="chain" id="PRO_5041264252" description="Saposin B-type domain-containing protein" evidence="2">
    <location>
        <begin position="19"/>
        <end position="213"/>
    </location>
</feature>
<dbReference type="InterPro" id="IPR011001">
    <property type="entry name" value="Saposin-like"/>
</dbReference>